<sequence length="167" mass="17799">MLVKLALIAFISMLPVFELRAAIPLGIMSRDVGLGYGWVLPGYGLPWQLVFVVAVAANFAVGILVYEALHLFLGRFLCFKPLAFLYAEAAARAERKSHAFIEKFGWLGLALFIAVPFPGTGVWTGALAAYLVNLSWQRFALASALGVLLAGVLVTLASLGLFAGGLG</sequence>
<dbReference type="PANTHER" id="PTHR36007">
    <property type="entry name" value="TRANSPORT PROTEIN-RELATED"/>
    <property type="match status" value="1"/>
</dbReference>
<dbReference type="InterPro" id="IPR009577">
    <property type="entry name" value="Sm_multidrug_ex"/>
</dbReference>
<comment type="caution">
    <text evidence="2">The sequence shown here is derived from an EMBL/GenBank/DDBJ whole genome shotgun (WGS) entry which is preliminary data.</text>
</comment>
<protein>
    <submittedName>
        <fullName evidence="2">Small multi-drug export protein</fullName>
    </submittedName>
</protein>
<evidence type="ECO:0000256" key="1">
    <source>
        <dbReference type="SAM" id="Phobius"/>
    </source>
</evidence>
<feature type="transmembrane region" description="Helical" evidence="1">
    <location>
        <begin position="139"/>
        <end position="163"/>
    </location>
</feature>
<dbReference type="Pfam" id="PF06695">
    <property type="entry name" value="Sm_multidrug_ex"/>
    <property type="match status" value="1"/>
</dbReference>
<proteinExistence type="predicted"/>
<keyword evidence="1" id="KW-0472">Membrane</keyword>
<organism evidence="2 3">
    <name type="scientific">Candidatus Iainarchaeum sp</name>
    <dbReference type="NCBI Taxonomy" id="3101447"/>
    <lineage>
        <taxon>Archaea</taxon>
        <taxon>Candidatus Iainarchaeota</taxon>
        <taxon>Candidatus Iainarchaeia</taxon>
        <taxon>Candidatus Iainarchaeales</taxon>
        <taxon>Candidatus Iainarchaeaceae</taxon>
        <taxon>Candidatus Iainarchaeum</taxon>
    </lineage>
</organism>
<name>A0A7J4JLE8_9ARCH</name>
<keyword evidence="1" id="KW-1133">Transmembrane helix</keyword>
<evidence type="ECO:0000313" key="3">
    <source>
        <dbReference type="Proteomes" id="UP000564964"/>
    </source>
</evidence>
<reference evidence="3" key="1">
    <citation type="journal article" date="2020" name="bioRxiv">
        <title>A rank-normalized archaeal taxonomy based on genome phylogeny resolves widespread incomplete and uneven classifications.</title>
        <authorList>
            <person name="Rinke C."/>
            <person name="Chuvochina M."/>
            <person name="Mussig A.J."/>
            <person name="Chaumeil P.-A."/>
            <person name="Waite D.W."/>
            <person name="Whitman W.B."/>
            <person name="Parks D.H."/>
            <person name="Hugenholtz P."/>
        </authorList>
    </citation>
    <scope>NUCLEOTIDE SEQUENCE [LARGE SCALE GENOMIC DNA]</scope>
</reference>
<dbReference type="PANTHER" id="PTHR36007:SF2">
    <property type="entry name" value="TRANSPORT PROTEIN-RELATED"/>
    <property type="match status" value="1"/>
</dbReference>
<dbReference type="Proteomes" id="UP000564964">
    <property type="component" value="Unassembled WGS sequence"/>
</dbReference>
<dbReference type="AlphaFoldDB" id="A0A7J4JLE8"/>
<evidence type="ECO:0000313" key="2">
    <source>
        <dbReference type="EMBL" id="HIH17125.1"/>
    </source>
</evidence>
<feature type="transmembrane region" description="Helical" evidence="1">
    <location>
        <begin position="104"/>
        <end position="133"/>
    </location>
</feature>
<gene>
    <name evidence="2" type="ORF">HA252_07005</name>
</gene>
<keyword evidence="1" id="KW-0812">Transmembrane</keyword>
<dbReference type="EMBL" id="DUGH01000169">
    <property type="protein sequence ID" value="HIH17125.1"/>
    <property type="molecule type" value="Genomic_DNA"/>
</dbReference>
<feature type="transmembrane region" description="Helical" evidence="1">
    <location>
        <begin position="45"/>
        <end position="66"/>
    </location>
</feature>
<accession>A0A7J4JLE8</accession>